<accession>M4BNG4</accession>
<sequence length="65" mass="7507">MEGIRKQEVIRYVTSRTVASGRTGVIKDWKKGQRQQASLGGDAEDDERRRRILYTIHMSIENTTL</sequence>
<evidence type="ECO:0000313" key="2">
    <source>
        <dbReference type="Proteomes" id="UP000011713"/>
    </source>
</evidence>
<keyword evidence="2" id="KW-1185">Reference proteome</keyword>
<reference evidence="2" key="1">
    <citation type="journal article" date="2010" name="Science">
        <title>Signatures of adaptation to obligate biotrophy in the Hyaloperonospora arabidopsidis genome.</title>
        <authorList>
            <person name="Baxter L."/>
            <person name="Tripathy S."/>
            <person name="Ishaque N."/>
            <person name="Boot N."/>
            <person name="Cabral A."/>
            <person name="Kemen E."/>
            <person name="Thines M."/>
            <person name="Ah-Fong A."/>
            <person name="Anderson R."/>
            <person name="Badejoko W."/>
            <person name="Bittner-Eddy P."/>
            <person name="Boore J.L."/>
            <person name="Chibucos M.C."/>
            <person name="Coates M."/>
            <person name="Dehal P."/>
            <person name="Delehaunty K."/>
            <person name="Dong S."/>
            <person name="Downton P."/>
            <person name="Dumas B."/>
            <person name="Fabro G."/>
            <person name="Fronick C."/>
            <person name="Fuerstenberg S.I."/>
            <person name="Fulton L."/>
            <person name="Gaulin E."/>
            <person name="Govers F."/>
            <person name="Hughes L."/>
            <person name="Humphray S."/>
            <person name="Jiang R.H."/>
            <person name="Judelson H."/>
            <person name="Kamoun S."/>
            <person name="Kyung K."/>
            <person name="Meijer H."/>
            <person name="Minx P."/>
            <person name="Morris P."/>
            <person name="Nelson J."/>
            <person name="Phuntumart V."/>
            <person name="Qutob D."/>
            <person name="Rehmany A."/>
            <person name="Rougon-Cardoso A."/>
            <person name="Ryden P."/>
            <person name="Torto-Alalibo T."/>
            <person name="Studholme D."/>
            <person name="Wang Y."/>
            <person name="Win J."/>
            <person name="Wood J."/>
            <person name="Clifton S.W."/>
            <person name="Rogers J."/>
            <person name="Van den Ackerveken G."/>
            <person name="Jones J.D."/>
            <person name="McDowell J.M."/>
            <person name="Beynon J."/>
            <person name="Tyler B.M."/>
        </authorList>
    </citation>
    <scope>NUCLEOTIDE SEQUENCE [LARGE SCALE GENOMIC DNA]</scope>
    <source>
        <strain evidence="2">Emoy2</strain>
    </source>
</reference>
<dbReference type="EnsemblProtists" id="HpaT807952">
    <property type="protein sequence ID" value="HpaP807952"/>
    <property type="gene ID" value="HpaG807952"/>
</dbReference>
<dbReference type="VEuPathDB" id="FungiDB:HpaG807952"/>
<dbReference type="InParanoid" id="M4BNG4"/>
<protein>
    <submittedName>
        <fullName evidence="1">Uncharacterized protein</fullName>
    </submittedName>
</protein>
<proteinExistence type="predicted"/>
<dbReference type="HOGENOM" id="CLU_2854450_0_0_1"/>
<dbReference type="Proteomes" id="UP000011713">
    <property type="component" value="Unassembled WGS sequence"/>
</dbReference>
<name>M4BNG4_HYAAE</name>
<evidence type="ECO:0000313" key="1">
    <source>
        <dbReference type="EnsemblProtists" id="HpaP807952"/>
    </source>
</evidence>
<reference evidence="1" key="2">
    <citation type="submission" date="2015-06" db="UniProtKB">
        <authorList>
            <consortium name="EnsemblProtists"/>
        </authorList>
    </citation>
    <scope>IDENTIFICATION</scope>
    <source>
        <strain evidence="1">Emoy2</strain>
    </source>
</reference>
<dbReference type="AlphaFoldDB" id="M4BNG4"/>
<organism evidence="1 2">
    <name type="scientific">Hyaloperonospora arabidopsidis (strain Emoy2)</name>
    <name type="common">Downy mildew agent</name>
    <name type="synonym">Peronospora arabidopsidis</name>
    <dbReference type="NCBI Taxonomy" id="559515"/>
    <lineage>
        <taxon>Eukaryota</taxon>
        <taxon>Sar</taxon>
        <taxon>Stramenopiles</taxon>
        <taxon>Oomycota</taxon>
        <taxon>Peronosporomycetes</taxon>
        <taxon>Peronosporales</taxon>
        <taxon>Peronosporaceae</taxon>
        <taxon>Hyaloperonospora</taxon>
    </lineage>
</organism>
<dbReference type="EMBL" id="JH598455">
    <property type="status" value="NOT_ANNOTATED_CDS"/>
    <property type="molecule type" value="Genomic_DNA"/>
</dbReference>